<dbReference type="AlphaFoldDB" id="A0A5C3KN38"/>
<evidence type="ECO:0000313" key="2">
    <source>
        <dbReference type="EMBL" id="TFK21313.1"/>
    </source>
</evidence>
<accession>A0A5C3KN38</accession>
<dbReference type="Proteomes" id="UP000307440">
    <property type="component" value="Unassembled WGS sequence"/>
</dbReference>
<organism evidence="2 3">
    <name type="scientific">Coprinopsis marcescibilis</name>
    <name type="common">Agaric fungus</name>
    <name type="synonym">Psathyrella marcescibilis</name>
    <dbReference type="NCBI Taxonomy" id="230819"/>
    <lineage>
        <taxon>Eukaryota</taxon>
        <taxon>Fungi</taxon>
        <taxon>Dikarya</taxon>
        <taxon>Basidiomycota</taxon>
        <taxon>Agaricomycotina</taxon>
        <taxon>Agaricomycetes</taxon>
        <taxon>Agaricomycetidae</taxon>
        <taxon>Agaricales</taxon>
        <taxon>Agaricineae</taxon>
        <taxon>Psathyrellaceae</taxon>
        <taxon>Coprinopsis</taxon>
    </lineage>
</organism>
<proteinExistence type="predicted"/>
<evidence type="ECO:0000256" key="1">
    <source>
        <dbReference type="SAM" id="Phobius"/>
    </source>
</evidence>
<keyword evidence="1" id="KW-1133">Transmembrane helix</keyword>
<feature type="transmembrane region" description="Helical" evidence="1">
    <location>
        <begin position="23"/>
        <end position="45"/>
    </location>
</feature>
<keyword evidence="1" id="KW-0472">Membrane</keyword>
<name>A0A5C3KN38_COPMA</name>
<evidence type="ECO:0000313" key="3">
    <source>
        <dbReference type="Proteomes" id="UP000307440"/>
    </source>
</evidence>
<reference evidence="2 3" key="1">
    <citation type="journal article" date="2019" name="Nat. Ecol. Evol.">
        <title>Megaphylogeny resolves global patterns of mushroom evolution.</title>
        <authorList>
            <person name="Varga T."/>
            <person name="Krizsan K."/>
            <person name="Foldi C."/>
            <person name="Dima B."/>
            <person name="Sanchez-Garcia M."/>
            <person name="Sanchez-Ramirez S."/>
            <person name="Szollosi G.J."/>
            <person name="Szarkandi J.G."/>
            <person name="Papp V."/>
            <person name="Albert L."/>
            <person name="Andreopoulos W."/>
            <person name="Angelini C."/>
            <person name="Antonin V."/>
            <person name="Barry K.W."/>
            <person name="Bougher N.L."/>
            <person name="Buchanan P."/>
            <person name="Buyck B."/>
            <person name="Bense V."/>
            <person name="Catcheside P."/>
            <person name="Chovatia M."/>
            <person name="Cooper J."/>
            <person name="Damon W."/>
            <person name="Desjardin D."/>
            <person name="Finy P."/>
            <person name="Geml J."/>
            <person name="Haridas S."/>
            <person name="Hughes K."/>
            <person name="Justo A."/>
            <person name="Karasinski D."/>
            <person name="Kautmanova I."/>
            <person name="Kiss B."/>
            <person name="Kocsube S."/>
            <person name="Kotiranta H."/>
            <person name="LaButti K.M."/>
            <person name="Lechner B.E."/>
            <person name="Liimatainen K."/>
            <person name="Lipzen A."/>
            <person name="Lukacs Z."/>
            <person name="Mihaltcheva S."/>
            <person name="Morgado L.N."/>
            <person name="Niskanen T."/>
            <person name="Noordeloos M.E."/>
            <person name="Ohm R.A."/>
            <person name="Ortiz-Santana B."/>
            <person name="Ovrebo C."/>
            <person name="Racz N."/>
            <person name="Riley R."/>
            <person name="Savchenko A."/>
            <person name="Shiryaev A."/>
            <person name="Soop K."/>
            <person name="Spirin V."/>
            <person name="Szebenyi C."/>
            <person name="Tomsovsky M."/>
            <person name="Tulloss R.E."/>
            <person name="Uehling J."/>
            <person name="Grigoriev I.V."/>
            <person name="Vagvolgyi C."/>
            <person name="Papp T."/>
            <person name="Martin F.M."/>
            <person name="Miettinen O."/>
            <person name="Hibbett D.S."/>
            <person name="Nagy L.G."/>
        </authorList>
    </citation>
    <scope>NUCLEOTIDE SEQUENCE [LARGE SCALE GENOMIC DNA]</scope>
    <source>
        <strain evidence="2 3">CBS 121175</strain>
    </source>
</reference>
<keyword evidence="1" id="KW-0812">Transmembrane</keyword>
<sequence length="372" mass="42081">MANTTTSLIRPIDYMCSNRWDTVAVFALLDALMWVADTTMIYHCFVLWGRNYLVILPLVVLSLSNITINTATFSWFVSSGTILTKAIHPQLDVTFPLHLVQSIAATGLIILRVAREGSFFRRHGMAVTFNGSSLMAVFFVILESAGIYTSMSWPTKTATQSIHHQVHRMLNSVYPYISATVTDPVPLLTEEDLHSGLISLMIVEPHTVSASLALLMSQQWVILSAQDREFEDLQQAVDICMEVCQEFDDEPFYNDDIAHELFKVIEGFKEEEDDTETLSVTVGAALVKPEIRTRGRTEEEELNLQIVDTIIWQHQIIQVLHIHLAGYLVAVKEYSIFCENLNRLYVDKLDADYRSLPLDMDTLADIFAFTPP</sequence>
<feature type="transmembrane region" description="Helical" evidence="1">
    <location>
        <begin position="52"/>
        <end position="75"/>
    </location>
</feature>
<keyword evidence="3" id="KW-1185">Reference proteome</keyword>
<protein>
    <submittedName>
        <fullName evidence="2">Uncharacterized protein</fullName>
    </submittedName>
</protein>
<feature type="transmembrane region" description="Helical" evidence="1">
    <location>
        <begin position="126"/>
        <end position="148"/>
    </location>
</feature>
<gene>
    <name evidence="2" type="ORF">FA15DRAFT_658433</name>
</gene>
<feature type="transmembrane region" description="Helical" evidence="1">
    <location>
        <begin position="95"/>
        <end position="114"/>
    </location>
</feature>
<dbReference type="EMBL" id="ML210272">
    <property type="protein sequence ID" value="TFK21313.1"/>
    <property type="molecule type" value="Genomic_DNA"/>
</dbReference>